<dbReference type="Proteomes" id="UP000325289">
    <property type="component" value="Unassembled WGS sequence"/>
</dbReference>
<keyword evidence="3" id="KW-1015">Disulfide bond</keyword>
<feature type="disulfide bond" description="Redox-active" evidence="3">
    <location>
        <begin position="63"/>
        <end position="67"/>
    </location>
</feature>
<evidence type="ECO:0000256" key="4">
    <source>
        <dbReference type="SAM" id="SignalP"/>
    </source>
</evidence>
<proteinExistence type="inferred from homology"/>
<gene>
    <name evidence="5" type="ORF">SAMN04515678_101608</name>
</gene>
<reference evidence="5 6" key="1">
    <citation type="submission" date="2016-10" db="EMBL/GenBank/DDBJ databases">
        <authorList>
            <person name="Varghese N."/>
            <person name="Submissions S."/>
        </authorList>
    </citation>
    <scope>NUCLEOTIDE SEQUENCE [LARGE SCALE GENOMIC DNA]</scope>
    <source>
        <strain evidence="6">YIM D21,KCTC 23444,ACCC 10710</strain>
    </source>
</reference>
<dbReference type="Gene3D" id="3.40.30.10">
    <property type="entry name" value="Glutaredoxin"/>
    <property type="match status" value="1"/>
</dbReference>
<evidence type="ECO:0000313" key="6">
    <source>
        <dbReference type="Proteomes" id="UP000325289"/>
    </source>
</evidence>
<keyword evidence="2" id="KW-0479">Metal-binding</keyword>
<keyword evidence="4" id="KW-0732">Signal</keyword>
<dbReference type="EMBL" id="FOMS01000001">
    <property type="protein sequence ID" value="SFD57104.1"/>
    <property type="molecule type" value="Genomic_DNA"/>
</dbReference>
<name>A0A1I1TEV5_9RHOB</name>
<dbReference type="AlphaFoldDB" id="A0A1I1TEV5"/>
<dbReference type="RefSeq" id="WP_149754382.1">
    <property type="nucleotide sequence ID" value="NZ_FOMS01000001.1"/>
</dbReference>
<dbReference type="OrthoDB" id="9790194at2"/>
<dbReference type="PANTHER" id="PTHR12151">
    <property type="entry name" value="ELECTRON TRANSPORT PROTIN SCO1/SENC FAMILY MEMBER"/>
    <property type="match status" value="1"/>
</dbReference>
<accession>A0A1I1TEV5</accession>
<dbReference type="SUPFAM" id="SSF52833">
    <property type="entry name" value="Thioredoxin-like"/>
    <property type="match status" value="1"/>
</dbReference>
<feature type="signal peptide" evidence="4">
    <location>
        <begin position="1"/>
        <end position="22"/>
    </location>
</feature>
<feature type="chain" id="PRO_5009301836" evidence="4">
    <location>
        <begin position="23"/>
        <end position="188"/>
    </location>
</feature>
<feature type="binding site" evidence="2">
    <location>
        <position position="63"/>
    </location>
    <ligand>
        <name>Cu cation</name>
        <dbReference type="ChEBI" id="CHEBI:23378"/>
    </ligand>
</feature>
<evidence type="ECO:0000256" key="1">
    <source>
        <dbReference type="ARBA" id="ARBA00010996"/>
    </source>
</evidence>
<evidence type="ECO:0000313" key="5">
    <source>
        <dbReference type="EMBL" id="SFD57104.1"/>
    </source>
</evidence>
<protein>
    <submittedName>
        <fullName evidence="5">Protein SCO1/2</fullName>
    </submittedName>
</protein>
<evidence type="ECO:0000256" key="2">
    <source>
        <dbReference type="PIRSR" id="PIRSR603782-1"/>
    </source>
</evidence>
<dbReference type="InterPro" id="IPR036249">
    <property type="entry name" value="Thioredoxin-like_sf"/>
</dbReference>
<keyword evidence="6" id="KW-1185">Reference proteome</keyword>
<dbReference type="CDD" id="cd02968">
    <property type="entry name" value="SCO"/>
    <property type="match status" value="1"/>
</dbReference>
<feature type="binding site" evidence="2">
    <location>
        <position position="67"/>
    </location>
    <ligand>
        <name>Cu cation</name>
        <dbReference type="ChEBI" id="CHEBI:23378"/>
    </ligand>
</feature>
<keyword evidence="2" id="KW-0186">Copper</keyword>
<organism evidence="5 6">
    <name type="scientific">Roseivivax sediminis</name>
    <dbReference type="NCBI Taxonomy" id="936889"/>
    <lineage>
        <taxon>Bacteria</taxon>
        <taxon>Pseudomonadati</taxon>
        <taxon>Pseudomonadota</taxon>
        <taxon>Alphaproteobacteria</taxon>
        <taxon>Rhodobacterales</taxon>
        <taxon>Roseobacteraceae</taxon>
        <taxon>Roseivivax</taxon>
    </lineage>
</organism>
<evidence type="ECO:0000256" key="3">
    <source>
        <dbReference type="PIRSR" id="PIRSR603782-2"/>
    </source>
</evidence>
<feature type="binding site" evidence="2">
    <location>
        <position position="152"/>
    </location>
    <ligand>
        <name>Cu cation</name>
        <dbReference type="ChEBI" id="CHEBI:23378"/>
    </ligand>
</feature>
<sequence length="188" mass="19523">MTGRRIALGAALVVLTLGTARAETPFPIALGGSFTLTDDNGAARTEAAEGADLQLLFFGYANCEQICSAALPLMGGAVDRLTEAGLAAVPVMVTVDPGRDRVGTMSATLAAHHPAFVGLTGTEAELQSVYDLFGVEKEILFRDPAGAPVYAHGSHIYLLDGAGRFLTLLPPILAPERLAEIAQGYIDG</sequence>
<dbReference type="Pfam" id="PF02630">
    <property type="entry name" value="SCO1-SenC"/>
    <property type="match status" value="1"/>
</dbReference>
<dbReference type="PANTHER" id="PTHR12151:SF25">
    <property type="entry name" value="LINALOOL DEHYDRATASE_ISOMERASE DOMAIN-CONTAINING PROTEIN"/>
    <property type="match status" value="1"/>
</dbReference>
<dbReference type="InterPro" id="IPR003782">
    <property type="entry name" value="SCO1/SenC"/>
</dbReference>
<dbReference type="GO" id="GO:0046872">
    <property type="term" value="F:metal ion binding"/>
    <property type="evidence" value="ECO:0007669"/>
    <property type="project" value="UniProtKB-KW"/>
</dbReference>
<comment type="similarity">
    <text evidence="1">Belongs to the SCO1/2 family.</text>
</comment>